<accession>A0AAW5K8D7</accession>
<keyword evidence="1" id="KW-0808">Transferase</keyword>
<sequence length="321" mass="34887">MNQTNRPGGYVVAVGPNDIDEYYECVQPLVVGDKCFIRQLSVSPGGLTANSAVILSAFGTKTYLLDSLGDDQYTPMLLEDLRSHGIDTDYIEVLPGEENIRAQILLSGNEKTVLLYENHKPFITMTPQKRELMEGASYIYTTMVNMKEIAGNRELIDDLVTHGVKIMYDAERSTFTSYDDPDDRFYFERASVLSFNDASLEKFCAGRGLAAIEELIGESDKIVLLTLGAKGCIVKTREGEIAIPAYDVKPKDTTGAGDTFNAGFLHGLCSGMTLRETGEFATAAANRSILSVGSRTGAVSVAEVEAFARDHAGLRVAPPAL</sequence>
<dbReference type="RefSeq" id="WP_256135283.1">
    <property type="nucleotide sequence ID" value="NZ_JANGAB010000001.1"/>
</dbReference>
<protein>
    <submittedName>
        <fullName evidence="4">Carbohydrate kinase family protein</fullName>
    </submittedName>
</protein>
<dbReference type="PANTHER" id="PTHR10584:SF166">
    <property type="entry name" value="RIBOKINASE"/>
    <property type="match status" value="1"/>
</dbReference>
<dbReference type="InterPro" id="IPR011611">
    <property type="entry name" value="PfkB_dom"/>
</dbReference>
<dbReference type="InterPro" id="IPR029056">
    <property type="entry name" value="Ribokinase-like"/>
</dbReference>
<reference evidence="4" key="1">
    <citation type="submission" date="2022-06" db="EMBL/GenBank/DDBJ databases">
        <title>Isolation of gut microbiota from human fecal samples.</title>
        <authorList>
            <person name="Pamer E.G."/>
            <person name="Barat B."/>
            <person name="Waligurski E."/>
            <person name="Medina S."/>
            <person name="Paddock L."/>
            <person name="Mostad J."/>
        </authorList>
    </citation>
    <scope>NUCLEOTIDE SEQUENCE</scope>
    <source>
        <strain evidence="4">DFI.7.96</strain>
    </source>
</reference>
<dbReference type="GO" id="GO:0016301">
    <property type="term" value="F:kinase activity"/>
    <property type="evidence" value="ECO:0007669"/>
    <property type="project" value="UniProtKB-KW"/>
</dbReference>
<dbReference type="PANTHER" id="PTHR10584">
    <property type="entry name" value="SUGAR KINASE"/>
    <property type="match status" value="1"/>
</dbReference>
<evidence type="ECO:0000313" key="4">
    <source>
        <dbReference type="EMBL" id="MCQ4948413.1"/>
    </source>
</evidence>
<dbReference type="Pfam" id="PF00294">
    <property type="entry name" value="PfkB"/>
    <property type="match status" value="1"/>
</dbReference>
<dbReference type="InterPro" id="IPR002173">
    <property type="entry name" value="Carboh/pur_kinase_PfkB_CS"/>
</dbReference>
<organism evidence="4 5">
    <name type="scientific">Bittarella massiliensis</name>
    <name type="common">ex Durand et al. 2017</name>
    <dbReference type="NCBI Taxonomy" id="1720313"/>
    <lineage>
        <taxon>Bacteria</taxon>
        <taxon>Bacillati</taxon>
        <taxon>Bacillota</taxon>
        <taxon>Clostridia</taxon>
        <taxon>Eubacteriales</taxon>
        <taxon>Oscillospiraceae</taxon>
        <taxon>Bittarella (ex Durand et al. 2017)</taxon>
    </lineage>
</organism>
<keyword evidence="2 4" id="KW-0418">Kinase</keyword>
<gene>
    <name evidence="4" type="ORF">NE646_01850</name>
</gene>
<evidence type="ECO:0000256" key="1">
    <source>
        <dbReference type="ARBA" id="ARBA00022679"/>
    </source>
</evidence>
<evidence type="ECO:0000313" key="5">
    <source>
        <dbReference type="Proteomes" id="UP001205063"/>
    </source>
</evidence>
<comment type="caution">
    <text evidence="4">The sequence shown here is derived from an EMBL/GenBank/DDBJ whole genome shotgun (WGS) entry which is preliminary data.</text>
</comment>
<feature type="domain" description="Carbohydrate kinase PfkB" evidence="3">
    <location>
        <begin position="38"/>
        <end position="296"/>
    </location>
</feature>
<dbReference type="AlphaFoldDB" id="A0AAW5K8D7"/>
<dbReference type="SUPFAM" id="SSF53613">
    <property type="entry name" value="Ribokinase-like"/>
    <property type="match status" value="1"/>
</dbReference>
<proteinExistence type="predicted"/>
<evidence type="ECO:0000256" key="2">
    <source>
        <dbReference type="ARBA" id="ARBA00022777"/>
    </source>
</evidence>
<dbReference type="PROSITE" id="PS00584">
    <property type="entry name" value="PFKB_KINASES_2"/>
    <property type="match status" value="1"/>
</dbReference>
<dbReference type="Gene3D" id="3.40.1190.20">
    <property type="match status" value="1"/>
</dbReference>
<dbReference type="Proteomes" id="UP001205063">
    <property type="component" value="Unassembled WGS sequence"/>
</dbReference>
<evidence type="ECO:0000259" key="3">
    <source>
        <dbReference type="Pfam" id="PF00294"/>
    </source>
</evidence>
<name>A0AAW5K8D7_9FIRM</name>
<dbReference type="EMBL" id="JANGAB010000001">
    <property type="protein sequence ID" value="MCQ4948413.1"/>
    <property type="molecule type" value="Genomic_DNA"/>
</dbReference>